<feature type="domain" description="Glycosyltransferase 2-like" evidence="1">
    <location>
        <begin position="4"/>
        <end position="168"/>
    </location>
</feature>
<keyword evidence="2" id="KW-0808">Transferase</keyword>
<dbReference type="GO" id="GO:0016740">
    <property type="term" value="F:transferase activity"/>
    <property type="evidence" value="ECO:0007669"/>
    <property type="project" value="UniProtKB-KW"/>
</dbReference>
<dbReference type="SUPFAM" id="SSF53448">
    <property type="entry name" value="Nucleotide-diphospho-sugar transferases"/>
    <property type="match status" value="1"/>
</dbReference>
<proteinExistence type="predicted"/>
<evidence type="ECO:0000313" key="2">
    <source>
        <dbReference type="EMBL" id="KJU81415.1"/>
    </source>
</evidence>
<dbReference type="Proteomes" id="UP000033423">
    <property type="component" value="Unassembled WGS sequence"/>
</dbReference>
<dbReference type="Gene3D" id="3.90.550.10">
    <property type="entry name" value="Spore Coat Polysaccharide Biosynthesis Protein SpsA, Chain A"/>
    <property type="match status" value="1"/>
</dbReference>
<gene>
    <name evidence="2" type="ORF">MBAV_006395</name>
</gene>
<accession>A0A0F3GHJ7</accession>
<dbReference type="AlphaFoldDB" id="A0A0F3GHJ7"/>
<evidence type="ECO:0000313" key="3">
    <source>
        <dbReference type="Proteomes" id="UP000033423"/>
    </source>
</evidence>
<dbReference type="CDD" id="cd04179">
    <property type="entry name" value="DPM_DPG-synthase_like"/>
    <property type="match status" value="1"/>
</dbReference>
<sequence>MKLSVIIPAFNEENCLEATLDSLYSHLNKHEIDYDIIVVNDGSTDKSELILKKAQKKISNLKYYNNAYPRGFGYAVRYGLEHFTGDCVVIMMADLSDDPEDIIRFYDKMKEQQYDCIFGHRFTKGGKVTDYPIPKLMLNRFANSFVRLLFNFKYGDITNAFKMYKKETIDGLKPFLSTQFNLTLELPLKAIIRGYTYTVLPNSWTNRKFGISKFKIKELGSKYFLILIYCLIEKYFSYLSKKKKI</sequence>
<dbReference type="PANTHER" id="PTHR48090">
    <property type="entry name" value="UNDECAPRENYL-PHOSPHATE 4-DEOXY-4-FORMAMIDO-L-ARABINOSE TRANSFERASE-RELATED"/>
    <property type="match status" value="1"/>
</dbReference>
<dbReference type="PANTHER" id="PTHR48090:SF7">
    <property type="entry name" value="RFBJ PROTEIN"/>
    <property type="match status" value="1"/>
</dbReference>
<keyword evidence="3" id="KW-1185">Reference proteome</keyword>
<reference evidence="2 3" key="1">
    <citation type="submission" date="2015-02" db="EMBL/GenBank/DDBJ databases">
        <title>Single-cell genomics of uncultivated deep-branching MTB reveals a conserved set of magnetosome genes.</title>
        <authorList>
            <person name="Kolinko S."/>
            <person name="Richter M."/>
            <person name="Glockner F.O."/>
            <person name="Brachmann A."/>
            <person name="Schuler D."/>
        </authorList>
    </citation>
    <scope>NUCLEOTIDE SEQUENCE [LARGE SCALE GENOMIC DNA]</scope>
    <source>
        <strain evidence="2">TM-1</strain>
    </source>
</reference>
<comment type="caution">
    <text evidence="2">The sequence shown here is derived from an EMBL/GenBank/DDBJ whole genome shotgun (WGS) entry which is preliminary data.</text>
</comment>
<name>A0A0F3GHJ7_9BACT</name>
<protein>
    <submittedName>
        <fullName evidence="2">Family 2 glycosyl transferase</fullName>
    </submittedName>
</protein>
<organism evidence="2 3">
    <name type="scientific">Candidatus Magnetobacterium bavaricum</name>
    <dbReference type="NCBI Taxonomy" id="29290"/>
    <lineage>
        <taxon>Bacteria</taxon>
        <taxon>Pseudomonadati</taxon>
        <taxon>Nitrospirota</taxon>
        <taxon>Thermodesulfovibrionia</taxon>
        <taxon>Thermodesulfovibrionales</taxon>
        <taxon>Candidatus Magnetobacteriaceae</taxon>
        <taxon>Candidatus Magnetobacterium</taxon>
    </lineage>
</organism>
<dbReference type="PATRIC" id="fig|29290.4.peg.8452"/>
<dbReference type="InterPro" id="IPR001173">
    <property type="entry name" value="Glyco_trans_2-like"/>
</dbReference>
<dbReference type="InterPro" id="IPR029044">
    <property type="entry name" value="Nucleotide-diphossugar_trans"/>
</dbReference>
<dbReference type="Pfam" id="PF00535">
    <property type="entry name" value="Glycos_transf_2"/>
    <property type="match status" value="1"/>
</dbReference>
<evidence type="ECO:0000259" key="1">
    <source>
        <dbReference type="Pfam" id="PF00535"/>
    </source>
</evidence>
<dbReference type="InterPro" id="IPR050256">
    <property type="entry name" value="Glycosyltransferase_2"/>
</dbReference>
<dbReference type="EMBL" id="LACI01002709">
    <property type="protein sequence ID" value="KJU81415.1"/>
    <property type="molecule type" value="Genomic_DNA"/>
</dbReference>